<feature type="domain" description="NADP-dependent oxidoreductase" evidence="4">
    <location>
        <begin position="29"/>
        <end position="262"/>
    </location>
</feature>
<name>A0ABS4HIR0_9BACI</name>
<dbReference type="InterPro" id="IPR020471">
    <property type="entry name" value="AKR"/>
</dbReference>
<gene>
    <name evidence="5" type="ORF">J2Z82_003463</name>
</gene>
<keyword evidence="3" id="KW-0560">Oxidoreductase</keyword>
<keyword evidence="2" id="KW-0521">NADP</keyword>
<dbReference type="Pfam" id="PF00248">
    <property type="entry name" value="Aldo_ket_red"/>
    <property type="match status" value="1"/>
</dbReference>
<keyword evidence="6" id="KW-1185">Reference proteome</keyword>
<dbReference type="Proteomes" id="UP001519328">
    <property type="component" value="Unassembled WGS sequence"/>
</dbReference>
<evidence type="ECO:0000256" key="3">
    <source>
        <dbReference type="ARBA" id="ARBA00023002"/>
    </source>
</evidence>
<organism evidence="5 6">
    <name type="scientific">Virgibacillus litoralis</name>
    <dbReference type="NCBI Taxonomy" id="578221"/>
    <lineage>
        <taxon>Bacteria</taxon>
        <taxon>Bacillati</taxon>
        <taxon>Bacillota</taxon>
        <taxon>Bacilli</taxon>
        <taxon>Bacillales</taxon>
        <taxon>Bacillaceae</taxon>
        <taxon>Virgibacillus</taxon>
    </lineage>
</organism>
<dbReference type="PROSITE" id="PS00798">
    <property type="entry name" value="ALDOKETO_REDUCTASE_1"/>
    <property type="match status" value="1"/>
</dbReference>
<proteinExistence type="inferred from homology"/>
<comment type="caution">
    <text evidence="5">The sequence shown here is derived from an EMBL/GenBank/DDBJ whole genome shotgun (WGS) entry which is preliminary data.</text>
</comment>
<sequence length="277" mass="31078">MINSLQDTVTLNNGVKMPGFGLGVYKVDDGEEATKAVKAALTHGYRSIDTASFYDNEIGVGEGIRQSGIPREEIFVTSKVWNDEQGYDNTLNAFESSLEKLGLDYLDLYLIHWPVSGKFKETWRAMEKLYAEGKVRAIGVSNFHVQHLESLLADCDVRPAINQVEHHPHLTQPELKSFCENRGIQLEAWSPLKRGGLLDEPTIVKIAEKYKKSTAQVILRWDTQTNVVTIPKSVKEHRIIENANIFDFALTEEEVEQISGLNINDRSGGNPDSFDGE</sequence>
<dbReference type="SUPFAM" id="SSF51430">
    <property type="entry name" value="NAD(P)-linked oxidoreductase"/>
    <property type="match status" value="1"/>
</dbReference>
<reference evidence="5 6" key="1">
    <citation type="submission" date="2021-03" db="EMBL/GenBank/DDBJ databases">
        <title>Genomic Encyclopedia of Type Strains, Phase IV (KMG-IV): sequencing the most valuable type-strain genomes for metagenomic binning, comparative biology and taxonomic classification.</title>
        <authorList>
            <person name="Goeker M."/>
        </authorList>
    </citation>
    <scope>NUCLEOTIDE SEQUENCE [LARGE SCALE GENOMIC DNA]</scope>
    <source>
        <strain evidence="5 6">DSM 21085</strain>
    </source>
</reference>
<evidence type="ECO:0000259" key="4">
    <source>
        <dbReference type="Pfam" id="PF00248"/>
    </source>
</evidence>
<accession>A0ABS4HIR0</accession>
<dbReference type="Gene3D" id="3.20.20.100">
    <property type="entry name" value="NADP-dependent oxidoreductase domain"/>
    <property type="match status" value="1"/>
</dbReference>
<dbReference type="EMBL" id="JAGGKK010000023">
    <property type="protein sequence ID" value="MBP1950504.1"/>
    <property type="molecule type" value="Genomic_DNA"/>
</dbReference>
<evidence type="ECO:0000256" key="1">
    <source>
        <dbReference type="ARBA" id="ARBA00007905"/>
    </source>
</evidence>
<evidence type="ECO:0000313" key="5">
    <source>
        <dbReference type="EMBL" id="MBP1950504.1"/>
    </source>
</evidence>
<dbReference type="PANTHER" id="PTHR43827:SF3">
    <property type="entry name" value="NADP-DEPENDENT OXIDOREDUCTASE DOMAIN-CONTAINING PROTEIN"/>
    <property type="match status" value="1"/>
</dbReference>
<dbReference type="PIRSF" id="PIRSF000097">
    <property type="entry name" value="AKR"/>
    <property type="match status" value="1"/>
</dbReference>
<dbReference type="RefSeq" id="WP_209481979.1">
    <property type="nucleotide sequence ID" value="NZ_JAGGKK010000023.1"/>
</dbReference>
<dbReference type="PRINTS" id="PR00069">
    <property type="entry name" value="ALDKETRDTASE"/>
</dbReference>
<dbReference type="PROSITE" id="PS00063">
    <property type="entry name" value="ALDOKETO_REDUCTASE_3"/>
    <property type="match status" value="1"/>
</dbReference>
<dbReference type="InterPro" id="IPR023210">
    <property type="entry name" value="NADP_OxRdtase_dom"/>
</dbReference>
<evidence type="ECO:0000313" key="6">
    <source>
        <dbReference type="Proteomes" id="UP001519328"/>
    </source>
</evidence>
<protein>
    <submittedName>
        <fullName evidence="5">Diketogulonate reductase-like aldo/keto reductase</fullName>
    </submittedName>
</protein>
<dbReference type="PANTHER" id="PTHR43827">
    <property type="entry name" value="2,5-DIKETO-D-GLUCONIC ACID REDUCTASE"/>
    <property type="match status" value="1"/>
</dbReference>
<evidence type="ECO:0000256" key="2">
    <source>
        <dbReference type="ARBA" id="ARBA00022857"/>
    </source>
</evidence>
<dbReference type="PROSITE" id="PS00062">
    <property type="entry name" value="ALDOKETO_REDUCTASE_2"/>
    <property type="match status" value="1"/>
</dbReference>
<dbReference type="InterPro" id="IPR036812">
    <property type="entry name" value="NAD(P)_OxRdtase_dom_sf"/>
</dbReference>
<dbReference type="InterPro" id="IPR018170">
    <property type="entry name" value="Aldo/ket_reductase_CS"/>
</dbReference>
<comment type="similarity">
    <text evidence="1">Belongs to the aldo/keto reductase family.</text>
</comment>